<evidence type="ECO:0008006" key="4">
    <source>
        <dbReference type="Google" id="ProtNLM"/>
    </source>
</evidence>
<evidence type="ECO:0000313" key="3">
    <source>
        <dbReference type="Proteomes" id="UP000499080"/>
    </source>
</evidence>
<dbReference type="EMBL" id="BGPR01025511">
    <property type="protein sequence ID" value="GBN94464.1"/>
    <property type="molecule type" value="Genomic_DNA"/>
</dbReference>
<protein>
    <recommendedName>
        <fullName evidence="4">Gustatory receptor</fullName>
    </recommendedName>
</protein>
<feature type="transmembrane region" description="Helical" evidence="1">
    <location>
        <begin position="261"/>
        <end position="283"/>
    </location>
</feature>
<name>A0A4Y2T1J3_ARAVE</name>
<sequence length="357" mass="41929">MLSGRSKCNIPGNLYFIFCFTGLILKSRKYNWYRVTSGIFIIILMYVNVDNWIFTFLYHYHTKRAFVAYIIPYWLTAWMWYAAYLKRKKLTMLLKMFQRFKSDEKIVSILPFIFGCLTMVNSLLITTKTHEFNPTFYTYGYDTGFSWVQTVIAFIKVCLFGSVFPTYANMVTLLYCILCFRCSKMLNKLSQEVTECPLELFTPSKRFEVIKEKSKIDEILSLIQDIFSLPTFAIVVANLFMCFSILSIYLDSRIEEDEMGIKVFLLNASNSFGCLVFILWMAGKVNIEDQIFKEAFHTKVKQRMIVVKTHEKFQSEKLLLAKPDFVFTGWNVFSYRRNSIFVLVGTLLTYTVLFDSK</sequence>
<feature type="transmembrane region" description="Helical" evidence="1">
    <location>
        <begin position="66"/>
        <end position="85"/>
    </location>
</feature>
<organism evidence="2 3">
    <name type="scientific">Araneus ventricosus</name>
    <name type="common">Orbweaver spider</name>
    <name type="synonym">Epeira ventricosa</name>
    <dbReference type="NCBI Taxonomy" id="182803"/>
    <lineage>
        <taxon>Eukaryota</taxon>
        <taxon>Metazoa</taxon>
        <taxon>Ecdysozoa</taxon>
        <taxon>Arthropoda</taxon>
        <taxon>Chelicerata</taxon>
        <taxon>Arachnida</taxon>
        <taxon>Araneae</taxon>
        <taxon>Araneomorphae</taxon>
        <taxon>Entelegynae</taxon>
        <taxon>Araneoidea</taxon>
        <taxon>Araneidae</taxon>
        <taxon>Araneus</taxon>
    </lineage>
</organism>
<evidence type="ECO:0000313" key="2">
    <source>
        <dbReference type="EMBL" id="GBN94464.1"/>
    </source>
</evidence>
<feature type="transmembrane region" description="Helical" evidence="1">
    <location>
        <begin position="12"/>
        <end position="27"/>
    </location>
</feature>
<proteinExistence type="predicted"/>
<keyword evidence="1" id="KW-0472">Membrane</keyword>
<feature type="transmembrane region" description="Helical" evidence="1">
    <location>
        <begin position="39"/>
        <end position="60"/>
    </location>
</feature>
<keyword evidence="1" id="KW-0812">Transmembrane</keyword>
<reference evidence="2 3" key="1">
    <citation type="journal article" date="2019" name="Sci. Rep.">
        <title>Orb-weaving spider Araneus ventricosus genome elucidates the spidroin gene catalogue.</title>
        <authorList>
            <person name="Kono N."/>
            <person name="Nakamura H."/>
            <person name="Ohtoshi R."/>
            <person name="Moran D.A.P."/>
            <person name="Shinohara A."/>
            <person name="Yoshida Y."/>
            <person name="Fujiwara M."/>
            <person name="Mori M."/>
            <person name="Tomita M."/>
            <person name="Arakawa K."/>
        </authorList>
    </citation>
    <scope>NUCLEOTIDE SEQUENCE [LARGE SCALE GENOMIC DNA]</scope>
</reference>
<keyword evidence="1" id="KW-1133">Transmembrane helix</keyword>
<dbReference type="AlphaFoldDB" id="A0A4Y2T1J3"/>
<keyword evidence="3" id="KW-1185">Reference proteome</keyword>
<feature type="transmembrane region" description="Helical" evidence="1">
    <location>
        <begin position="226"/>
        <end position="249"/>
    </location>
</feature>
<evidence type="ECO:0000256" key="1">
    <source>
        <dbReference type="SAM" id="Phobius"/>
    </source>
</evidence>
<comment type="caution">
    <text evidence="2">The sequence shown here is derived from an EMBL/GenBank/DDBJ whole genome shotgun (WGS) entry which is preliminary data.</text>
</comment>
<accession>A0A4Y2T1J3</accession>
<feature type="transmembrane region" description="Helical" evidence="1">
    <location>
        <begin position="147"/>
        <end position="180"/>
    </location>
</feature>
<feature type="transmembrane region" description="Helical" evidence="1">
    <location>
        <begin position="106"/>
        <end position="127"/>
    </location>
</feature>
<gene>
    <name evidence="2" type="ORF">AVEN_147356_1</name>
</gene>
<dbReference type="Proteomes" id="UP000499080">
    <property type="component" value="Unassembled WGS sequence"/>
</dbReference>